<gene>
    <name evidence="1" type="ORF">CPB84DRAFT_1383744</name>
</gene>
<name>A0A9P5TL25_GYMJU</name>
<reference evidence="1" key="1">
    <citation type="submission" date="2020-11" db="EMBL/GenBank/DDBJ databases">
        <authorList>
            <consortium name="DOE Joint Genome Institute"/>
            <person name="Ahrendt S."/>
            <person name="Riley R."/>
            <person name="Andreopoulos W."/>
            <person name="LaButti K."/>
            <person name="Pangilinan J."/>
            <person name="Ruiz-duenas F.J."/>
            <person name="Barrasa J.M."/>
            <person name="Sanchez-Garcia M."/>
            <person name="Camarero S."/>
            <person name="Miyauchi S."/>
            <person name="Serrano A."/>
            <person name="Linde D."/>
            <person name="Babiker R."/>
            <person name="Drula E."/>
            <person name="Ayuso-Fernandez I."/>
            <person name="Pacheco R."/>
            <person name="Padilla G."/>
            <person name="Ferreira P."/>
            <person name="Barriuso J."/>
            <person name="Kellner H."/>
            <person name="Castanera R."/>
            <person name="Alfaro M."/>
            <person name="Ramirez L."/>
            <person name="Pisabarro A.G."/>
            <person name="Kuo A."/>
            <person name="Tritt A."/>
            <person name="Lipzen A."/>
            <person name="He G."/>
            <person name="Yan M."/>
            <person name="Ng V."/>
            <person name="Cullen D."/>
            <person name="Martin F."/>
            <person name="Rosso M.-N."/>
            <person name="Henrissat B."/>
            <person name="Hibbett D."/>
            <person name="Martinez A.T."/>
            <person name="Grigoriev I.V."/>
        </authorList>
    </citation>
    <scope>NUCLEOTIDE SEQUENCE</scope>
    <source>
        <strain evidence="1">AH 44721</strain>
    </source>
</reference>
<proteinExistence type="predicted"/>
<sequence length="141" mass="16309">MERQIPLGSDQMACMFLPVGTFAAIDRVLNDFCTNARWCIDWRLRLVADFTGDRRPDIVGIPGWKKFVSVGFNDGQKWVIFNKSLPYHLNSFMVINMFKVTSPSAMRGTKRWDKMGEEPIDIQNSRHLLKNILEYIGPKLK</sequence>
<dbReference type="AlphaFoldDB" id="A0A9P5TL25"/>
<protein>
    <submittedName>
        <fullName evidence="1">Uncharacterized protein</fullName>
    </submittedName>
</protein>
<evidence type="ECO:0000313" key="1">
    <source>
        <dbReference type="EMBL" id="KAF8891087.1"/>
    </source>
</evidence>
<dbReference type="EMBL" id="JADNYJ010000073">
    <property type="protein sequence ID" value="KAF8891087.1"/>
    <property type="molecule type" value="Genomic_DNA"/>
</dbReference>
<organism evidence="1 2">
    <name type="scientific">Gymnopilus junonius</name>
    <name type="common">Spectacular rustgill mushroom</name>
    <name type="synonym">Gymnopilus spectabilis subsp. junonius</name>
    <dbReference type="NCBI Taxonomy" id="109634"/>
    <lineage>
        <taxon>Eukaryota</taxon>
        <taxon>Fungi</taxon>
        <taxon>Dikarya</taxon>
        <taxon>Basidiomycota</taxon>
        <taxon>Agaricomycotina</taxon>
        <taxon>Agaricomycetes</taxon>
        <taxon>Agaricomycetidae</taxon>
        <taxon>Agaricales</taxon>
        <taxon>Agaricineae</taxon>
        <taxon>Hymenogastraceae</taxon>
        <taxon>Gymnopilus</taxon>
    </lineage>
</organism>
<evidence type="ECO:0000313" key="2">
    <source>
        <dbReference type="Proteomes" id="UP000724874"/>
    </source>
</evidence>
<keyword evidence="2" id="KW-1185">Reference proteome</keyword>
<accession>A0A9P5TL25</accession>
<dbReference type="Proteomes" id="UP000724874">
    <property type="component" value="Unassembled WGS sequence"/>
</dbReference>
<comment type="caution">
    <text evidence="1">The sequence shown here is derived from an EMBL/GenBank/DDBJ whole genome shotgun (WGS) entry which is preliminary data.</text>
</comment>